<reference evidence="3" key="1">
    <citation type="submission" date="2023-07" db="EMBL/GenBank/DDBJ databases">
        <title>Sequencing the genomes of 1000 actinobacteria strains.</title>
        <authorList>
            <person name="Klenk H.-P."/>
        </authorList>
    </citation>
    <scope>NUCLEOTIDE SEQUENCE</scope>
    <source>
        <strain evidence="3">DSM 13988</strain>
    </source>
</reference>
<evidence type="ECO:0000313" key="4">
    <source>
        <dbReference type="Proteomes" id="UP001247307"/>
    </source>
</evidence>
<protein>
    <submittedName>
        <fullName evidence="3">Uncharacterized protein</fullName>
    </submittedName>
</protein>
<feature type="compositionally biased region" description="Low complexity" evidence="1">
    <location>
        <begin position="10"/>
        <end position="26"/>
    </location>
</feature>
<dbReference type="AlphaFoldDB" id="A0AAE3YGA4"/>
<accession>A0AAE3YGA4</accession>
<feature type="transmembrane region" description="Helical" evidence="2">
    <location>
        <begin position="88"/>
        <end position="108"/>
    </location>
</feature>
<name>A0AAE3YGA4_9MICC</name>
<dbReference type="Proteomes" id="UP001247307">
    <property type="component" value="Unassembled WGS sequence"/>
</dbReference>
<gene>
    <name evidence="3" type="ORF">J2S35_000642</name>
</gene>
<feature type="transmembrane region" description="Helical" evidence="2">
    <location>
        <begin position="151"/>
        <end position="172"/>
    </location>
</feature>
<evidence type="ECO:0000313" key="3">
    <source>
        <dbReference type="EMBL" id="MDR6891702.1"/>
    </source>
</evidence>
<feature type="transmembrane region" description="Helical" evidence="2">
    <location>
        <begin position="427"/>
        <end position="449"/>
    </location>
</feature>
<dbReference type="RefSeq" id="WP_309849771.1">
    <property type="nucleotide sequence ID" value="NZ_BAAAIU010000045.1"/>
</dbReference>
<keyword evidence="4" id="KW-1185">Reference proteome</keyword>
<keyword evidence="2" id="KW-0472">Membrane</keyword>
<keyword evidence="2" id="KW-1133">Transmembrane helix</keyword>
<feature type="transmembrane region" description="Helical" evidence="2">
    <location>
        <begin position="234"/>
        <end position="260"/>
    </location>
</feature>
<dbReference type="InterPro" id="IPR045931">
    <property type="entry name" value="DUF6350"/>
</dbReference>
<feature type="transmembrane region" description="Helical" evidence="2">
    <location>
        <begin position="298"/>
        <end position="319"/>
    </location>
</feature>
<sequence length="452" mass="46031">MDTSPPTRNPSTDTAAPAAGAAPSRASRQRRRGDRPSARARVVSRMPVFVRGLWEGLGPFLVLALLAAMPVVLLGLRGAFEPMNESGVAGLAGLALLLSEGVPLHVFAPAERGLPAVDGLLTLVPLGGVLLLVSMAAAAGRRLSRLGTRGYIVASLGFAAFMGAASAVVALISRPGSADASPLLAAAVPAAWSLAGLLLGGMAEAGGLVAFLGREQWLHAKGQWWRWSRDYARAVLRACGVVLGSLLAASAAALGVTIAIHWAPVLTGYEGVSRSVAGAVGVTVAHAAYLPNLLVNTAAWLSGAGFSVGTDTVISPLATSVGPMPPLPVLAAIPTSLPAWSAVALLVPVICGAVGAWWFLREGEDHVGEWFELRFGPGAVARGLGAVAASLVLGVVSAGATALAAWAARGSLGVGRFTEVGADPLQVFWMLGLEVFVGALIGFLTVPWLESD</sequence>
<feature type="transmembrane region" description="Helical" evidence="2">
    <location>
        <begin position="56"/>
        <end position="76"/>
    </location>
</feature>
<organism evidence="3 4">
    <name type="scientific">Falsarthrobacter nasiphocae</name>
    <dbReference type="NCBI Taxonomy" id="189863"/>
    <lineage>
        <taxon>Bacteria</taxon>
        <taxon>Bacillati</taxon>
        <taxon>Actinomycetota</taxon>
        <taxon>Actinomycetes</taxon>
        <taxon>Micrococcales</taxon>
        <taxon>Micrococcaceae</taxon>
        <taxon>Falsarthrobacter</taxon>
    </lineage>
</organism>
<comment type="caution">
    <text evidence="3">The sequence shown here is derived from an EMBL/GenBank/DDBJ whole genome shotgun (WGS) entry which is preliminary data.</text>
</comment>
<dbReference type="Pfam" id="PF19877">
    <property type="entry name" value="DUF6350"/>
    <property type="match status" value="1"/>
</dbReference>
<feature type="transmembrane region" description="Helical" evidence="2">
    <location>
        <begin position="272"/>
        <end position="291"/>
    </location>
</feature>
<feature type="transmembrane region" description="Helical" evidence="2">
    <location>
        <begin position="339"/>
        <end position="360"/>
    </location>
</feature>
<keyword evidence="2" id="KW-0812">Transmembrane</keyword>
<proteinExistence type="predicted"/>
<feature type="transmembrane region" description="Helical" evidence="2">
    <location>
        <begin position="192"/>
        <end position="213"/>
    </location>
</feature>
<feature type="transmembrane region" description="Helical" evidence="2">
    <location>
        <begin position="120"/>
        <end position="139"/>
    </location>
</feature>
<evidence type="ECO:0000256" key="2">
    <source>
        <dbReference type="SAM" id="Phobius"/>
    </source>
</evidence>
<evidence type="ECO:0000256" key="1">
    <source>
        <dbReference type="SAM" id="MobiDB-lite"/>
    </source>
</evidence>
<dbReference type="EMBL" id="JAVDUI010000001">
    <property type="protein sequence ID" value="MDR6891702.1"/>
    <property type="molecule type" value="Genomic_DNA"/>
</dbReference>
<feature type="transmembrane region" description="Helical" evidence="2">
    <location>
        <begin position="381"/>
        <end position="407"/>
    </location>
</feature>
<feature type="region of interest" description="Disordered" evidence="1">
    <location>
        <begin position="1"/>
        <end position="39"/>
    </location>
</feature>